<sequence length="50" mass="5847">METMSRLRASFRSSTRRKKKKKNDDDSSSSLGVYLQEIELELRPKEAFVP</sequence>
<evidence type="ECO:0000313" key="2">
    <source>
        <dbReference type="EMBL" id="QQP35690.1"/>
    </source>
</evidence>
<dbReference type="EMBL" id="CP045907">
    <property type="protein sequence ID" value="QQP35690.1"/>
    <property type="molecule type" value="Genomic_DNA"/>
</dbReference>
<organism evidence="2 3">
    <name type="scientific">Caligus rogercresseyi</name>
    <name type="common">Sea louse</name>
    <dbReference type="NCBI Taxonomy" id="217165"/>
    <lineage>
        <taxon>Eukaryota</taxon>
        <taxon>Metazoa</taxon>
        <taxon>Ecdysozoa</taxon>
        <taxon>Arthropoda</taxon>
        <taxon>Crustacea</taxon>
        <taxon>Multicrustacea</taxon>
        <taxon>Hexanauplia</taxon>
        <taxon>Copepoda</taxon>
        <taxon>Siphonostomatoida</taxon>
        <taxon>Caligidae</taxon>
        <taxon>Caligus</taxon>
    </lineage>
</organism>
<reference evidence="3" key="1">
    <citation type="submission" date="2021-01" db="EMBL/GenBank/DDBJ databases">
        <title>Caligus Genome Assembly.</title>
        <authorList>
            <person name="Gallardo-Escarate C."/>
        </authorList>
    </citation>
    <scope>NUCLEOTIDE SEQUENCE [LARGE SCALE GENOMIC DNA]</scope>
</reference>
<accession>A0A7T8GQ49</accession>
<feature type="region of interest" description="Disordered" evidence="1">
    <location>
        <begin position="1"/>
        <end position="29"/>
    </location>
</feature>
<keyword evidence="3" id="KW-1185">Reference proteome</keyword>
<proteinExistence type="predicted"/>
<protein>
    <submittedName>
        <fullName evidence="2">Uncharacterized protein</fullName>
    </submittedName>
</protein>
<feature type="non-terminal residue" evidence="2">
    <location>
        <position position="50"/>
    </location>
</feature>
<name>A0A7T8GQ49_CALRO</name>
<dbReference type="AlphaFoldDB" id="A0A7T8GQ49"/>
<evidence type="ECO:0000256" key="1">
    <source>
        <dbReference type="SAM" id="MobiDB-lite"/>
    </source>
</evidence>
<evidence type="ECO:0000313" key="3">
    <source>
        <dbReference type="Proteomes" id="UP000595437"/>
    </source>
</evidence>
<gene>
    <name evidence="2" type="ORF">FKW44_023979</name>
</gene>
<dbReference type="Proteomes" id="UP000595437">
    <property type="component" value="Chromosome 18"/>
</dbReference>